<gene>
    <name evidence="2" type="ORF">DFR69_102758</name>
</gene>
<reference evidence="2 3" key="1">
    <citation type="submission" date="2018-05" db="EMBL/GenBank/DDBJ databases">
        <title>Genomic Encyclopedia of Type Strains, Phase IV (KMG-IV): sequencing the most valuable type-strain genomes for metagenomic binning, comparative biology and taxonomic classification.</title>
        <authorList>
            <person name="Goeker M."/>
        </authorList>
    </citation>
    <scope>NUCLEOTIDE SEQUENCE [LARGE SCALE GENOMIC DNA]</scope>
    <source>
        <strain evidence="2 3">DSM 44717</strain>
    </source>
</reference>
<accession>A0A317NXJ4</accession>
<feature type="region of interest" description="Disordered" evidence="1">
    <location>
        <begin position="1"/>
        <end position="22"/>
    </location>
</feature>
<keyword evidence="3" id="KW-1185">Reference proteome</keyword>
<organism evidence="2 3">
    <name type="scientific">Nocardia neocaledoniensis</name>
    <dbReference type="NCBI Taxonomy" id="236511"/>
    <lineage>
        <taxon>Bacteria</taxon>
        <taxon>Bacillati</taxon>
        <taxon>Actinomycetota</taxon>
        <taxon>Actinomycetes</taxon>
        <taxon>Mycobacteriales</taxon>
        <taxon>Nocardiaceae</taxon>
        <taxon>Nocardia</taxon>
    </lineage>
</organism>
<dbReference type="AlphaFoldDB" id="A0A317NXJ4"/>
<dbReference type="RefSeq" id="WP_261774494.1">
    <property type="nucleotide sequence ID" value="NZ_QGTL01000002.1"/>
</dbReference>
<proteinExistence type="predicted"/>
<evidence type="ECO:0000313" key="2">
    <source>
        <dbReference type="EMBL" id="PWV79692.1"/>
    </source>
</evidence>
<comment type="caution">
    <text evidence="2">The sequence shown here is derived from an EMBL/GenBank/DDBJ whole genome shotgun (WGS) entry which is preliminary data.</text>
</comment>
<dbReference type="Proteomes" id="UP000246410">
    <property type="component" value="Unassembled WGS sequence"/>
</dbReference>
<evidence type="ECO:0000313" key="3">
    <source>
        <dbReference type="Proteomes" id="UP000246410"/>
    </source>
</evidence>
<evidence type="ECO:0000256" key="1">
    <source>
        <dbReference type="SAM" id="MobiDB-lite"/>
    </source>
</evidence>
<name>A0A317NXJ4_9NOCA</name>
<sequence length="42" mass="4535">MTSNPQHTRHRGANPDVANQPPAPCAALAVDIVLIPPQKRDH</sequence>
<dbReference type="EMBL" id="QGTL01000002">
    <property type="protein sequence ID" value="PWV79692.1"/>
    <property type="molecule type" value="Genomic_DNA"/>
</dbReference>
<protein>
    <submittedName>
        <fullName evidence="2">Uncharacterized protein</fullName>
    </submittedName>
</protein>